<evidence type="ECO:0000256" key="5">
    <source>
        <dbReference type="ARBA" id="ARBA00023002"/>
    </source>
</evidence>
<dbReference type="InterPro" id="IPR002397">
    <property type="entry name" value="Cyt_P450_B"/>
</dbReference>
<evidence type="ECO:0000313" key="10">
    <source>
        <dbReference type="Proteomes" id="UP000465866"/>
    </source>
</evidence>
<dbReference type="SUPFAM" id="SSF48264">
    <property type="entry name" value="Cytochrome P450"/>
    <property type="match status" value="1"/>
</dbReference>
<comment type="cofactor">
    <cofactor evidence="1">
        <name>heme</name>
        <dbReference type="ChEBI" id="CHEBI:30413"/>
    </cofactor>
</comment>
<dbReference type="CDD" id="cd11078">
    <property type="entry name" value="CYP130-like"/>
    <property type="match status" value="1"/>
</dbReference>
<evidence type="ECO:0000256" key="3">
    <source>
        <dbReference type="ARBA" id="ARBA00022617"/>
    </source>
</evidence>
<dbReference type="FunFam" id="1.10.630.10:FF:000018">
    <property type="entry name" value="Cytochrome P450 monooxygenase"/>
    <property type="match status" value="1"/>
</dbReference>
<evidence type="ECO:0000256" key="6">
    <source>
        <dbReference type="ARBA" id="ARBA00023004"/>
    </source>
</evidence>
<name>A0A7I7KX78_9MYCO</name>
<dbReference type="InterPro" id="IPR001128">
    <property type="entry name" value="Cyt_P450"/>
</dbReference>
<dbReference type="InterPro" id="IPR036396">
    <property type="entry name" value="Cyt_P450_sf"/>
</dbReference>
<dbReference type="GO" id="GO:0005506">
    <property type="term" value="F:iron ion binding"/>
    <property type="evidence" value="ECO:0007669"/>
    <property type="project" value="InterPro"/>
</dbReference>
<keyword evidence="6 8" id="KW-0408">Iron</keyword>
<gene>
    <name evidence="9" type="ORF">MCOO_24420</name>
</gene>
<evidence type="ECO:0000256" key="4">
    <source>
        <dbReference type="ARBA" id="ARBA00022723"/>
    </source>
</evidence>
<dbReference type="InterPro" id="IPR017972">
    <property type="entry name" value="Cyt_P450_CS"/>
</dbReference>
<dbReference type="GO" id="GO:0036199">
    <property type="term" value="F:cholest-4-en-3-one 26-monooxygenase activity"/>
    <property type="evidence" value="ECO:0007669"/>
    <property type="project" value="TreeGrafter"/>
</dbReference>
<dbReference type="PANTHER" id="PTHR46696:SF4">
    <property type="entry name" value="BIOTIN BIOSYNTHESIS CYTOCHROME P450"/>
    <property type="match status" value="1"/>
</dbReference>
<dbReference type="Proteomes" id="UP000465866">
    <property type="component" value="Chromosome"/>
</dbReference>
<accession>A0A7I7KX78</accession>
<evidence type="ECO:0000256" key="2">
    <source>
        <dbReference type="ARBA" id="ARBA00010617"/>
    </source>
</evidence>
<dbReference type="AlphaFoldDB" id="A0A7I7KX78"/>
<evidence type="ECO:0000313" key="9">
    <source>
        <dbReference type="EMBL" id="BBX46427.1"/>
    </source>
</evidence>
<dbReference type="GO" id="GO:0006707">
    <property type="term" value="P:cholesterol catabolic process"/>
    <property type="evidence" value="ECO:0007669"/>
    <property type="project" value="TreeGrafter"/>
</dbReference>
<dbReference type="PROSITE" id="PS00086">
    <property type="entry name" value="CYTOCHROME_P450"/>
    <property type="match status" value="1"/>
</dbReference>
<evidence type="ECO:0000256" key="8">
    <source>
        <dbReference type="RuleBase" id="RU000461"/>
    </source>
</evidence>
<reference evidence="9 10" key="1">
    <citation type="journal article" date="2019" name="Emerg. Microbes Infect.">
        <title>Comprehensive subspecies identification of 175 nontuberculous mycobacteria species based on 7547 genomic profiles.</title>
        <authorList>
            <person name="Matsumoto Y."/>
            <person name="Kinjo T."/>
            <person name="Motooka D."/>
            <person name="Nabeya D."/>
            <person name="Jung N."/>
            <person name="Uechi K."/>
            <person name="Horii T."/>
            <person name="Iida T."/>
            <person name="Fujita J."/>
            <person name="Nakamura S."/>
        </authorList>
    </citation>
    <scope>NUCLEOTIDE SEQUENCE [LARGE SCALE GENOMIC DNA]</scope>
    <source>
        <strain evidence="9 10">JCM 12404</strain>
    </source>
</reference>
<evidence type="ECO:0000256" key="7">
    <source>
        <dbReference type="ARBA" id="ARBA00023033"/>
    </source>
</evidence>
<keyword evidence="3 8" id="KW-0349">Heme</keyword>
<keyword evidence="10" id="KW-1185">Reference proteome</keyword>
<dbReference type="PRINTS" id="PR00385">
    <property type="entry name" value="P450"/>
</dbReference>
<keyword evidence="7 8" id="KW-0503">Monooxygenase</keyword>
<dbReference type="GO" id="GO:0008395">
    <property type="term" value="F:steroid hydroxylase activity"/>
    <property type="evidence" value="ECO:0007669"/>
    <property type="project" value="TreeGrafter"/>
</dbReference>
<dbReference type="RefSeq" id="WP_163776575.1">
    <property type="nucleotide sequence ID" value="NZ_AP022569.1"/>
</dbReference>
<protein>
    <submittedName>
        <fullName evidence="9">Cytochrome P450</fullName>
    </submittedName>
</protein>
<dbReference type="Pfam" id="PF00067">
    <property type="entry name" value="p450"/>
    <property type="match status" value="1"/>
</dbReference>
<evidence type="ECO:0000256" key="1">
    <source>
        <dbReference type="ARBA" id="ARBA00001971"/>
    </source>
</evidence>
<dbReference type="EMBL" id="AP022569">
    <property type="protein sequence ID" value="BBX46427.1"/>
    <property type="molecule type" value="Genomic_DNA"/>
</dbReference>
<dbReference type="GO" id="GO:0020037">
    <property type="term" value="F:heme binding"/>
    <property type="evidence" value="ECO:0007669"/>
    <property type="project" value="InterPro"/>
</dbReference>
<dbReference type="KEGG" id="mcoo:MCOO_24420"/>
<proteinExistence type="inferred from homology"/>
<organism evidence="9 10">
    <name type="scientific">Mycobacterium cookii</name>
    <dbReference type="NCBI Taxonomy" id="1775"/>
    <lineage>
        <taxon>Bacteria</taxon>
        <taxon>Bacillati</taxon>
        <taxon>Actinomycetota</taxon>
        <taxon>Actinomycetes</taxon>
        <taxon>Mycobacteriales</taxon>
        <taxon>Mycobacteriaceae</taxon>
        <taxon>Mycobacterium</taxon>
    </lineage>
</organism>
<keyword evidence="5 8" id="KW-0560">Oxidoreductase</keyword>
<comment type="similarity">
    <text evidence="2 8">Belongs to the cytochrome P450 family.</text>
</comment>
<dbReference type="Gene3D" id="1.10.630.10">
    <property type="entry name" value="Cytochrome P450"/>
    <property type="match status" value="1"/>
</dbReference>
<dbReference type="PANTHER" id="PTHR46696">
    <property type="entry name" value="P450, PUTATIVE (EUROFUNG)-RELATED"/>
    <property type="match status" value="1"/>
</dbReference>
<sequence length="399" mass="44687">MTVTAPDGVYYDPYDVEINADPYQAFRAIREEAPLYYNEQHDFYALSRYADVDDAIVDHATFSSARGAIIELIKANIDIPPGVIIFEDPPLHDVHRKLLARMFTPRKITALEPKIREFCAHSLDPIVGSGHFDFVGDLGAQMPMRVIGMLLGVPEEYQEAARDMTSDQMRTEAGKPMDAAAGMNSGEFFAEFIDWRAEHPSDDIMTDLLNVEFVDEKGVTRRLTREELLTYISVVSGAGNETTTRLIGWAGKVLAEHPDQRRELAENPALIPAAIEELLRFEPPAPHVARYVTRDVTYYGQTVPEGSAMMMLIGAANRDHRQFPPDGDVFDIHREPRQHLSFSVGTHYCLGSALARLEGRIALEEILKRFPEWEVDLSRAALSPTSTVRGWDTMPAIVG</sequence>
<dbReference type="PRINTS" id="PR00359">
    <property type="entry name" value="BP450"/>
</dbReference>
<keyword evidence="4 8" id="KW-0479">Metal-binding</keyword>